<dbReference type="InterPro" id="IPR006439">
    <property type="entry name" value="HAD-SF_hydro_IA"/>
</dbReference>
<dbReference type="InterPro" id="IPR044999">
    <property type="entry name" value="CbbY-like"/>
</dbReference>
<gene>
    <name evidence="1" type="ORF">RMCB_0479</name>
</gene>
<reference evidence="2" key="2">
    <citation type="submission" date="2016-02" db="EMBL/GenBank/DDBJ databases">
        <title>Draft genome sequence of five rapidly growing Mycobacterium species.</title>
        <authorList>
            <person name="Katahira K."/>
            <person name="Gotou Y."/>
            <person name="Iida K."/>
            <person name="Ogura Y."/>
            <person name="Hayashi T."/>
        </authorList>
    </citation>
    <scope>NUCLEOTIDE SEQUENCE [LARGE SCALE GENOMIC DNA]</scope>
    <source>
        <strain evidence="2">JCM15654</strain>
    </source>
</reference>
<dbReference type="PANTHER" id="PTHR42896:SF2">
    <property type="entry name" value="CBBY-LIKE PROTEIN"/>
    <property type="match status" value="1"/>
</dbReference>
<protein>
    <submittedName>
        <fullName evidence="1">HAD-superfamily hydrolase, subfamily IA, variant 3</fullName>
    </submittedName>
</protein>
<dbReference type="EMBL" id="BCSX01000006">
    <property type="protein sequence ID" value="GAS86383.1"/>
    <property type="molecule type" value="Genomic_DNA"/>
</dbReference>
<dbReference type="STRING" id="146020.RMCB_0479"/>
<proteinExistence type="predicted"/>
<dbReference type="SFLD" id="SFLDS00003">
    <property type="entry name" value="Haloacid_Dehalogenase"/>
    <property type="match status" value="1"/>
</dbReference>
<dbReference type="NCBIfam" id="TIGR01509">
    <property type="entry name" value="HAD-SF-IA-v3"/>
    <property type="match status" value="1"/>
</dbReference>
<dbReference type="InterPro" id="IPR023198">
    <property type="entry name" value="PGP-like_dom2"/>
</dbReference>
<dbReference type="InterPro" id="IPR023214">
    <property type="entry name" value="HAD_sf"/>
</dbReference>
<dbReference type="SUPFAM" id="SSF56784">
    <property type="entry name" value="HAD-like"/>
    <property type="match status" value="1"/>
</dbReference>
<dbReference type="SFLD" id="SFLDG01129">
    <property type="entry name" value="C1.5:_HAD__Beta-PGM__Phosphata"/>
    <property type="match status" value="1"/>
</dbReference>
<keyword evidence="2" id="KW-1185">Reference proteome</keyword>
<evidence type="ECO:0000313" key="1">
    <source>
        <dbReference type="EMBL" id="GAS86383.1"/>
    </source>
</evidence>
<dbReference type="Gene3D" id="1.10.150.240">
    <property type="entry name" value="Putative phosphatase, domain 2"/>
    <property type="match status" value="1"/>
</dbReference>
<dbReference type="PANTHER" id="PTHR42896">
    <property type="entry name" value="XYLULOSE-1,5-BISPHOSPHATE (XUBP) PHOSPHATASE"/>
    <property type="match status" value="1"/>
</dbReference>
<accession>A0A100VUY3</accession>
<dbReference type="InterPro" id="IPR036412">
    <property type="entry name" value="HAD-like_sf"/>
</dbReference>
<dbReference type="AlphaFoldDB" id="A0A100VUY3"/>
<dbReference type="PRINTS" id="PR00413">
    <property type="entry name" value="HADHALOGNASE"/>
</dbReference>
<sequence length="235" mass="25686">MVFDVDGTLADTERDGHRPAFNDAFVAHGLDIEWDVDEYRRLLKITGGQRRIAADLRNRGFAHGVDALAADIHRTKTQIFRERILAGDVIARPGLRPLVASLAEQGLEMAVATTGTRRWVEPLLSQIFDGAVPEVVVTGDDVSRLKPDPEVYLLALDRLRITPESALAVEDSSSGLAAARAAGIATLVVSNFYTADEDFAEAAEVRTGYDGCTPLTAKGCRRAHHRWWAARATRP</sequence>
<keyword evidence="1" id="KW-0378">Hydrolase</keyword>
<reference evidence="2" key="1">
    <citation type="journal article" date="2016" name="Genome Announc.">
        <title>Draft Genome Sequences of Five Rapidly Growing Mycobacterium Species, M. thermoresistibile, M. fortuitum subsp. acetamidolyticum, M. canariasense, M. brisbanense, and M. novocastrense.</title>
        <authorList>
            <person name="Katahira K."/>
            <person name="Ogura Y."/>
            <person name="Gotoh Y."/>
            <person name="Hayashi T."/>
        </authorList>
    </citation>
    <scope>NUCLEOTIDE SEQUENCE [LARGE SCALE GENOMIC DNA]</scope>
    <source>
        <strain evidence="2">JCM15654</strain>
    </source>
</reference>
<dbReference type="Gene3D" id="3.40.50.1000">
    <property type="entry name" value="HAD superfamily/HAD-like"/>
    <property type="match status" value="1"/>
</dbReference>
<dbReference type="OrthoDB" id="9812856at2"/>
<dbReference type="Pfam" id="PF00702">
    <property type="entry name" value="Hydrolase"/>
    <property type="match status" value="1"/>
</dbReference>
<name>A0A100VUY3_9MYCO</name>
<comment type="caution">
    <text evidence="1">The sequence shown here is derived from an EMBL/GenBank/DDBJ whole genome shotgun (WGS) entry which is preliminary data.</text>
</comment>
<evidence type="ECO:0000313" key="2">
    <source>
        <dbReference type="Proteomes" id="UP000069620"/>
    </source>
</evidence>
<dbReference type="Proteomes" id="UP000069620">
    <property type="component" value="Unassembled WGS sequence"/>
</dbReference>
<organism evidence="1 2">
    <name type="scientific">Mycolicibacterium brisbanense</name>
    <dbReference type="NCBI Taxonomy" id="146020"/>
    <lineage>
        <taxon>Bacteria</taxon>
        <taxon>Bacillati</taxon>
        <taxon>Actinomycetota</taxon>
        <taxon>Actinomycetes</taxon>
        <taxon>Mycobacteriales</taxon>
        <taxon>Mycobacteriaceae</taxon>
        <taxon>Mycolicibacterium</taxon>
    </lineage>
</organism>
<dbReference type="GO" id="GO:0016787">
    <property type="term" value="F:hydrolase activity"/>
    <property type="evidence" value="ECO:0007669"/>
    <property type="project" value="UniProtKB-KW"/>
</dbReference>